<reference evidence="4" key="1">
    <citation type="journal article" date="2023" name="bioRxiv">
        <title>Expanding the repertoire of the plant infecting ophioviruses.</title>
        <authorList>
            <person name="Debat H."/>
            <person name="Garcia M.L."/>
            <person name="Bejerman N."/>
        </authorList>
    </citation>
    <scope>NUCLEOTIDE SEQUENCE</scope>
</reference>
<organism evidence="4">
    <name type="scientific">Boraginaceae associated ophiovirus</name>
    <dbReference type="NCBI Taxonomy" id="2983931"/>
    <lineage>
        <taxon>Viruses</taxon>
        <taxon>Riboviria</taxon>
        <taxon>Orthornavirae</taxon>
        <taxon>Negarnaviricota</taxon>
        <taxon>Haploviricotina</taxon>
        <taxon>Milneviricetes</taxon>
        <taxon>Naedrevirales</taxon>
        <taxon>Aspiviridae</taxon>
        <taxon>Ophiovirus</taxon>
    </lineage>
</organism>
<feature type="domain" description="30K viral movement protein core" evidence="3">
    <location>
        <begin position="85"/>
        <end position="223"/>
    </location>
</feature>
<dbReference type="InterPro" id="IPR041344">
    <property type="entry name" value="30K_MP_core"/>
</dbReference>
<feature type="domain" description="30K viral movement protein C-terminal" evidence="2">
    <location>
        <begin position="230"/>
        <end position="465"/>
    </location>
</feature>
<feature type="compositionally biased region" description="Basic and acidic residues" evidence="1">
    <location>
        <begin position="273"/>
        <end position="284"/>
    </location>
</feature>
<protein>
    <submittedName>
        <fullName evidence="4">Movement protein</fullName>
    </submittedName>
</protein>
<sequence length="486" mass="54326">MISRRSSEKGKQVALPRMKATQIKDEISKLSDTTIVSLSGGDELPEGVEDIVEDFGKIQKGTIKSAICPLTLSLKKETHKKKLKLTTLKSVKNLFDKLGGDSRPFVRFERIQFLYLPLMSDDDEAVSEMKVTVSLEDMGKEKAGNKSLIQEQEIRMDEMALVELSMDFFVRKEDLDQIVVNISASDVPVSSRAYGSLFMAFFVHEEAIPLRVEKKKSTIICIDPSKAPKDLNKKNVLGNVSKVIQDEIKTKRESIKKKARENNVEKKKRLKGVRVERESSRHSFSEGSSDSGETFIAAGRRSVDAVSRYLSDLEIHNERTGPLDAMMNRPGNKRNCYPHFLHHNLLTALDTGSGAHYFYRPRINADEEQFNFGGVECLEIEKGSMNFKTGSSVIHLSEVNFFSNLAFGINILSYSKLKADGIIDDITSAGNGAFLMKGDEIVLSFDSSNEGRIWLKDDAYDTAVISGGPALIERLVREKKSLNNIP</sequence>
<evidence type="ECO:0000259" key="3">
    <source>
        <dbReference type="Pfam" id="PF17644"/>
    </source>
</evidence>
<dbReference type="InterPro" id="IPR021479">
    <property type="entry name" value="30K_MP_C"/>
</dbReference>
<name>A0A9N6YJZ3_9VIRU</name>
<dbReference type="Pfam" id="PF17644">
    <property type="entry name" value="30K_MP_core"/>
    <property type="match status" value="1"/>
</dbReference>
<dbReference type="EMBL" id="BK062663">
    <property type="protein sequence ID" value="DBA06874.1"/>
    <property type="molecule type" value="Genomic_RNA"/>
</dbReference>
<evidence type="ECO:0000256" key="1">
    <source>
        <dbReference type="SAM" id="MobiDB-lite"/>
    </source>
</evidence>
<dbReference type="Pfam" id="PF11330">
    <property type="entry name" value="30K_MP_C_Ter"/>
    <property type="match status" value="1"/>
</dbReference>
<accession>A0A9N6YJZ3</accession>
<evidence type="ECO:0000313" key="4">
    <source>
        <dbReference type="EMBL" id="DBA06874.1"/>
    </source>
</evidence>
<evidence type="ECO:0000259" key="2">
    <source>
        <dbReference type="Pfam" id="PF11330"/>
    </source>
</evidence>
<proteinExistence type="predicted"/>
<feature type="region of interest" description="Disordered" evidence="1">
    <location>
        <begin position="255"/>
        <end position="292"/>
    </location>
</feature>